<keyword evidence="4" id="KW-1185">Reference proteome</keyword>
<organism evidence="3 4">
    <name type="scientific">Miscanthus lutarioriparius</name>
    <dbReference type="NCBI Taxonomy" id="422564"/>
    <lineage>
        <taxon>Eukaryota</taxon>
        <taxon>Viridiplantae</taxon>
        <taxon>Streptophyta</taxon>
        <taxon>Embryophyta</taxon>
        <taxon>Tracheophyta</taxon>
        <taxon>Spermatophyta</taxon>
        <taxon>Magnoliopsida</taxon>
        <taxon>Liliopsida</taxon>
        <taxon>Poales</taxon>
        <taxon>Poaceae</taxon>
        <taxon>PACMAD clade</taxon>
        <taxon>Panicoideae</taxon>
        <taxon>Andropogonodae</taxon>
        <taxon>Andropogoneae</taxon>
        <taxon>Saccharinae</taxon>
        <taxon>Miscanthus</taxon>
    </lineage>
</organism>
<feature type="region of interest" description="Disordered" evidence="2">
    <location>
        <begin position="461"/>
        <end position="480"/>
    </location>
</feature>
<feature type="compositionally biased region" description="Gly residues" evidence="2">
    <location>
        <begin position="71"/>
        <end position="81"/>
    </location>
</feature>
<dbReference type="Proteomes" id="UP000604825">
    <property type="component" value="Unassembled WGS sequence"/>
</dbReference>
<dbReference type="PROSITE" id="PS50176">
    <property type="entry name" value="ARM_REPEAT"/>
    <property type="match status" value="1"/>
</dbReference>
<evidence type="ECO:0000313" key="3">
    <source>
        <dbReference type="EMBL" id="CAD6203730.1"/>
    </source>
</evidence>
<feature type="compositionally biased region" description="Gly residues" evidence="2">
    <location>
        <begin position="43"/>
        <end position="56"/>
    </location>
</feature>
<comment type="caution">
    <text evidence="3">The sequence shown here is derived from an EMBL/GenBank/DDBJ whole genome shotgun (WGS) entry which is preliminary data.</text>
</comment>
<dbReference type="AlphaFoldDB" id="A0A811MAP3"/>
<dbReference type="OrthoDB" id="662108at2759"/>
<evidence type="ECO:0008006" key="5">
    <source>
        <dbReference type="Google" id="ProtNLM"/>
    </source>
</evidence>
<dbReference type="PANTHER" id="PTHR33115">
    <property type="entry name" value="ARM REPEAT SUPERFAMILY PROTEIN"/>
    <property type="match status" value="1"/>
</dbReference>
<dbReference type="InterPro" id="IPR000225">
    <property type="entry name" value="Armadillo"/>
</dbReference>
<dbReference type="InterPro" id="IPR011989">
    <property type="entry name" value="ARM-like"/>
</dbReference>
<dbReference type="InterPro" id="IPR016024">
    <property type="entry name" value="ARM-type_fold"/>
</dbReference>
<dbReference type="SUPFAM" id="SSF48371">
    <property type="entry name" value="ARM repeat"/>
    <property type="match status" value="1"/>
</dbReference>
<feature type="region of interest" description="Disordered" evidence="2">
    <location>
        <begin position="1"/>
        <end position="86"/>
    </location>
</feature>
<sequence>MKYKKSGEATRLESNGDGGSQKGGGDVPPSIQLDIMEHRAAAAGGGGGGLGTGGPGSASFFEPWREPTPGSGSGHGSSGRAGGREPPEKRLTLFALRLAVLEKAASGLGKLDFVWATVVLLGGFASTLSITDFWCVTVILVGEVARVFSRSHELEWQHHATQTSTAGGALRSSSRFFRHIMRAIVDPAAAAAGGGGRRDDDARARAALFQRQIVAFMRQRAWHAPDVSLLPYTGWVFVSRKIGRLLNWLQVLSALACVALSVMRLWKHDFGGPDNRNMRPALLLFYTLALVEALLFLFEKAYWTWKVSICKLLHQVSAECELGPYGLVSLKRFFYDAYSRCIAGSIFDGIKMDLVTFAEELILSDFLDEQLIGVRILQQFANSERSASDTLRKVGTTPRSIERLVEMLNWKRPEEEEVRRCAAEIVSKLAGKRQNALRVSGIPGAIESVASLLYTGRGPPVSGMHPQLPGAPADAEHGASPANRGYDHLPFNLLGLLILKRLARDHDNCGKIGNARGLLAKVINFTQASPVLLRNPHVTDSQVSAVKRALKVVKMLVSTTGNTGKALRESVAENVFTVSNLRDLLRYGQQHRELQKLATDVLTGLAMDDSGKEAIVATGGVVKLLLSIFFNSQETELGCEAGEALAMLALESEAGCAAILKRADVMDQLVSALEDGDARRLNAARVLRNLFAYSGQQQRERLRVVTRALPAVLKATMVDRDKILEVSVGLTTEICKFIDGEQFAAELRGAGVADERAYVERLASILRQYRYPEIKVPRMRRFVVQQVIWLVTNSGDRGDDGGGYVELLREVGMQRLLESIADTTSELECYHVFSGSVGISKHRESFSDIVDSALELIAGRRQR</sequence>
<reference evidence="3" key="1">
    <citation type="submission" date="2020-10" db="EMBL/GenBank/DDBJ databases">
        <authorList>
            <person name="Han B."/>
            <person name="Lu T."/>
            <person name="Zhao Q."/>
            <person name="Huang X."/>
            <person name="Zhao Y."/>
        </authorList>
    </citation>
    <scope>NUCLEOTIDE SEQUENCE</scope>
</reference>
<proteinExistence type="predicted"/>
<dbReference type="EMBL" id="CAJGYO010000001">
    <property type="protein sequence ID" value="CAD6203730.1"/>
    <property type="molecule type" value="Genomic_DNA"/>
</dbReference>
<dbReference type="Gene3D" id="1.25.10.10">
    <property type="entry name" value="Leucine-rich Repeat Variant"/>
    <property type="match status" value="1"/>
</dbReference>
<gene>
    <name evidence="3" type="ORF">NCGR_LOCUS1872</name>
</gene>
<evidence type="ECO:0000313" key="4">
    <source>
        <dbReference type="Proteomes" id="UP000604825"/>
    </source>
</evidence>
<dbReference type="PANTHER" id="PTHR33115:SF41">
    <property type="entry name" value="EXPRESSED PROTEIN"/>
    <property type="match status" value="1"/>
</dbReference>
<feature type="compositionally biased region" description="Gly residues" evidence="2">
    <location>
        <begin position="16"/>
        <end position="26"/>
    </location>
</feature>
<evidence type="ECO:0000256" key="1">
    <source>
        <dbReference type="PROSITE-ProRule" id="PRU00259"/>
    </source>
</evidence>
<evidence type="ECO:0000256" key="2">
    <source>
        <dbReference type="SAM" id="MobiDB-lite"/>
    </source>
</evidence>
<protein>
    <recommendedName>
        <fullName evidence="5">ARM repeat superfamily protein</fullName>
    </recommendedName>
</protein>
<accession>A0A811MAP3</accession>
<feature type="compositionally biased region" description="Basic and acidic residues" evidence="2">
    <location>
        <begin position="1"/>
        <end position="11"/>
    </location>
</feature>
<name>A0A811MAP3_9POAL</name>
<feature type="repeat" description="ARM" evidence="1">
    <location>
        <begin position="576"/>
        <end position="620"/>
    </location>
</feature>